<dbReference type="InterPro" id="IPR007577">
    <property type="entry name" value="GlycoTrfase_DXD_sugar-bd_CS"/>
</dbReference>
<protein>
    <submittedName>
        <fullName evidence="2">Nucleotide-diphospho-sugar transferase</fullName>
    </submittedName>
</protein>
<dbReference type="GO" id="GO:0000009">
    <property type="term" value="F:alpha-1,6-mannosyltransferase activity"/>
    <property type="evidence" value="ECO:0007669"/>
    <property type="project" value="InterPro"/>
</dbReference>
<gene>
    <name evidence="2" type="ORF">BDY17DRAFT_329356</name>
</gene>
<dbReference type="GeneID" id="54478868"/>
<keyword evidence="3" id="KW-1185">Reference proteome</keyword>
<dbReference type="GO" id="GO:0006487">
    <property type="term" value="P:protein N-linked glycosylation"/>
    <property type="evidence" value="ECO:0007669"/>
    <property type="project" value="TreeGrafter"/>
</dbReference>
<dbReference type="PANTHER" id="PTHR31834:SF8">
    <property type="entry name" value="TRANSFERASE, PUTATIVE (AFU_ORTHOLOGUE AFUA_6G14040)-RELATED"/>
    <property type="match status" value="1"/>
</dbReference>
<accession>A0A6A6Q7T4</accession>
<evidence type="ECO:0000313" key="3">
    <source>
        <dbReference type="Proteomes" id="UP000799767"/>
    </source>
</evidence>
<comment type="similarity">
    <text evidence="1">Belongs to the glycosyltransferase 32 family.</text>
</comment>
<dbReference type="Gene3D" id="3.90.550.20">
    <property type="match status" value="1"/>
</dbReference>
<dbReference type="InterPro" id="IPR039367">
    <property type="entry name" value="Och1-like"/>
</dbReference>
<dbReference type="AlphaFoldDB" id="A0A6A6Q7T4"/>
<keyword evidence="2" id="KW-0808">Transferase</keyword>
<dbReference type="Pfam" id="PF04488">
    <property type="entry name" value="Gly_transf_sug"/>
    <property type="match status" value="1"/>
</dbReference>
<evidence type="ECO:0000313" key="2">
    <source>
        <dbReference type="EMBL" id="KAF2487713.1"/>
    </source>
</evidence>
<reference evidence="2" key="1">
    <citation type="journal article" date="2020" name="Stud. Mycol.">
        <title>101 Dothideomycetes genomes: a test case for predicting lifestyles and emergence of pathogens.</title>
        <authorList>
            <person name="Haridas S."/>
            <person name="Albert R."/>
            <person name="Binder M."/>
            <person name="Bloem J."/>
            <person name="Labutti K."/>
            <person name="Salamov A."/>
            <person name="Andreopoulos B."/>
            <person name="Baker S."/>
            <person name="Barry K."/>
            <person name="Bills G."/>
            <person name="Bluhm B."/>
            <person name="Cannon C."/>
            <person name="Castanera R."/>
            <person name="Culley D."/>
            <person name="Daum C."/>
            <person name="Ezra D."/>
            <person name="Gonzalez J."/>
            <person name="Henrissat B."/>
            <person name="Kuo A."/>
            <person name="Liang C."/>
            <person name="Lipzen A."/>
            <person name="Lutzoni F."/>
            <person name="Magnuson J."/>
            <person name="Mondo S."/>
            <person name="Nolan M."/>
            <person name="Ohm R."/>
            <person name="Pangilinan J."/>
            <person name="Park H.-J."/>
            <person name="Ramirez L."/>
            <person name="Alfaro M."/>
            <person name="Sun H."/>
            <person name="Tritt A."/>
            <person name="Yoshinaga Y."/>
            <person name="Zwiers L.-H."/>
            <person name="Turgeon B."/>
            <person name="Goodwin S."/>
            <person name="Spatafora J."/>
            <person name="Crous P."/>
            <person name="Grigoriev I."/>
        </authorList>
    </citation>
    <scope>NUCLEOTIDE SEQUENCE</scope>
    <source>
        <strain evidence="2">CBS 113389</strain>
    </source>
</reference>
<dbReference type="OrthoDB" id="409543at2759"/>
<dbReference type="SUPFAM" id="SSF53448">
    <property type="entry name" value="Nucleotide-diphospho-sugar transferases"/>
    <property type="match status" value="1"/>
</dbReference>
<dbReference type="RefSeq" id="XP_033594282.1">
    <property type="nucleotide sequence ID" value="XM_033737866.1"/>
</dbReference>
<name>A0A6A6Q7T4_9PEZI</name>
<dbReference type="PANTHER" id="PTHR31834">
    <property type="entry name" value="INITIATION-SPECIFIC ALPHA-1,6-MANNOSYLTRANSFERASE"/>
    <property type="match status" value="1"/>
</dbReference>
<dbReference type="FunFam" id="3.90.550.20:FF:000004">
    <property type="entry name" value="Glycosyltransferase family 32 protein"/>
    <property type="match status" value="1"/>
</dbReference>
<dbReference type="EMBL" id="MU001631">
    <property type="protein sequence ID" value="KAF2487713.1"/>
    <property type="molecule type" value="Genomic_DNA"/>
</dbReference>
<proteinExistence type="inferred from homology"/>
<sequence length="427" mass="48808">MWKVAFTHLLPWHVQRPTANTATRKHHTYFSRDLHHHTLPLDRSKPFPKKIWQTWKVDPTRFEETDMERSRSWMLLNPQHRYEVLTDGNALAWVQEQYGPYGLNRPDIVDMYGSLTTTIIKADLIRYLVMYVEGGVYTDIDVEAVRPVSSFIPPRYPEADVDMVIGIETDQPAFKDHPVLGSKSQSFVQWTFMCKSRLPVMMRLIENVMASIKALATRQGVPISEIVLSFDDVLSTTGPSQFTNAVLAEMSQMASNVSWDMFHGLFEARLVARTLVLTSEAFAAGSGHSNSGNGRGRGAMVQHHYHASHWPSQHHRQLHPVFGNVEKCNWDRECVDLWDVNTAFFASLPGDEQLKMIELNNKGPDRMPDEMEDEFGGVLFVLHHMSEHIRLESTDSSMIIHDFVFALSSCTNIQAIKTLHFPALFRD</sequence>
<organism evidence="2 3">
    <name type="scientific">Neohortaea acidophila</name>
    <dbReference type="NCBI Taxonomy" id="245834"/>
    <lineage>
        <taxon>Eukaryota</taxon>
        <taxon>Fungi</taxon>
        <taxon>Dikarya</taxon>
        <taxon>Ascomycota</taxon>
        <taxon>Pezizomycotina</taxon>
        <taxon>Dothideomycetes</taxon>
        <taxon>Dothideomycetidae</taxon>
        <taxon>Mycosphaerellales</taxon>
        <taxon>Teratosphaeriaceae</taxon>
        <taxon>Neohortaea</taxon>
    </lineage>
</organism>
<dbReference type="InterPro" id="IPR029044">
    <property type="entry name" value="Nucleotide-diphossugar_trans"/>
</dbReference>
<evidence type="ECO:0000256" key="1">
    <source>
        <dbReference type="ARBA" id="ARBA00009003"/>
    </source>
</evidence>
<dbReference type="GO" id="GO:0000136">
    <property type="term" value="C:mannan polymerase complex"/>
    <property type="evidence" value="ECO:0007669"/>
    <property type="project" value="TreeGrafter"/>
</dbReference>
<dbReference type="Proteomes" id="UP000799767">
    <property type="component" value="Unassembled WGS sequence"/>
</dbReference>